<keyword evidence="1" id="KW-1133">Transmembrane helix</keyword>
<dbReference type="Proteomes" id="UP000193588">
    <property type="component" value="Unassembled WGS sequence"/>
</dbReference>
<name>A0A1X4JJ77_9LACO</name>
<keyword evidence="1" id="KW-0812">Transmembrane</keyword>
<protein>
    <recommendedName>
        <fullName evidence="4">Holin</fullName>
    </recommendedName>
</protein>
<organism evidence="2 3">
    <name type="scientific">Weissella cibaria</name>
    <dbReference type="NCBI Taxonomy" id="137591"/>
    <lineage>
        <taxon>Bacteria</taxon>
        <taxon>Bacillati</taxon>
        <taxon>Bacillota</taxon>
        <taxon>Bacilli</taxon>
        <taxon>Lactobacillales</taxon>
        <taxon>Lactobacillaceae</taxon>
        <taxon>Weissella</taxon>
    </lineage>
</organism>
<feature type="transmembrane region" description="Helical" evidence="1">
    <location>
        <begin position="6"/>
        <end position="22"/>
    </location>
</feature>
<evidence type="ECO:0000256" key="1">
    <source>
        <dbReference type="SAM" id="Phobius"/>
    </source>
</evidence>
<comment type="caution">
    <text evidence="2">The sequence shown here is derived from an EMBL/GenBank/DDBJ whole genome shotgun (WGS) entry which is preliminary data.</text>
</comment>
<dbReference type="RefSeq" id="WP_085639696.1">
    <property type="nucleotide sequence ID" value="NZ_NDXJ01000015.1"/>
</dbReference>
<proteinExistence type="predicted"/>
<feature type="transmembrane region" description="Helical" evidence="1">
    <location>
        <begin position="34"/>
        <end position="52"/>
    </location>
</feature>
<gene>
    <name evidence="2" type="ORF">B9D04_09645</name>
</gene>
<reference evidence="2 3" key="1">
    <citation type="submission" date="2017-04" db="EMBL/GenBank/DDBJ databases">
        <title>The genome sequence of Weissella cibaria isolated from wild Drosophila.</title>
        <authorList>
            <person name="Ricks N.J."/>
            <person name="Carroll C."/>
            <person name="Walters A."/>
            <person name="Newell P.D."/>
            <person name="Chaston J.M."/>
        </authorList>
    </citation>
    <scope>NUCLEOTIDE SEQUENCE [LARGE SCALE GENOMIC DNA]</scope>
    <source>
        <strain evidence="2 3">DmW_103</strain>
    </source>
</reference>
<evidence type="ECO:0000313" key="3">
    <source>
        <dbReference type="Proteomes" id="UP000193588"/>
    </source>
</evidence>
<dbReference type="EMBL" id="NDXJ01000015">
    <property type="protein sequence ID" value="OSP88844.1"/>
    <property type="molecule type" value="Genomic_DNA"/>
</dbReference>
<dbReference type="AlphaFoldDB" id="A0A1X4JJ77"/>
<keyword evidence="1" id="KW-0472">Membrane</keyword>
<evidence type="ECO:0000313" key="2">
    <source>
        <dbReference type="EMBL" id="OSP88844.1"/>
    </source>
</evidence>
<accession>A0A1X4JJ77</accession>
<evidence type="ECO:0008006" key="4">
    <source>
        <dbReference type="Google" id="ProtNLM"/>
    </source>
</evidence>
<sequence>MMEQVLSHEAILSAMVWLLTALAKSLTTEKFNRYLPALALVLGAGVGIFVAWHYGGDWVQYMVAGGFSGMSAVGVNEVGKQFMKEMKGDE</sequence>